<reference evidence="2" key="1">
    <citation type="submission" date="2022-08" db="EMBL/GenBank/DDBJ databases">
        <authorList>
            <person name="Gutierrez-Valencia J."/>
        </authorList>
    </citation>
    <scope>NUCLEOTIDE SEQUENCE</scope>
</reference>
<dbReference type="InterPro" id="IPR001810">
    <property type="entry name" value="F-box_dom"/>
</dbReference>
<protein>
    <recommendedName>
        <fullName evidence="1">FBD domain-containing protein</fullName>
    </recommendedName>
</protein>
<dbReference type="Proteomes" id="UP001154282">
    <property type="component" value="Unassembled WGS sequence"/>
</dbReference>
<dbReference type="PANTHER" id="PTHR31900:SF34">
    <property type="entry name" value="EMB|CAB62440.1-RELATED"/>
    <property type="match status" value="1"/>
</dbReference>
<name>A0AAV0LSC8_9ROSI</name>
<dbReference type="InterPro" id="IPR032675">
    <property type="entry name" value="LRR_dom_sf"/>
</dbReference>
<dbReference type="InterPro" id="IPR055411">
    <property type="entry name" value="LRR_FXL15/At3g58940/PEG3-like"/>
</dbReference>
<dbReference type="InterPro" id="IPR053781">
    <property type="entry name" value="F-box_AtFBL13-like"/>
</dbReference>
<dbReference type="InterPro" id="IPR036047">
    <property type="entry name" value="F-box-like_dom_sf"/>
</dbReference>
<dbReference type="Pfam" id="PF00646">
    <property type="entry name" value="F-box"/>
    <property type="match status" value="1"/>
</dbReference>
<dbReference type="SUPFAM" id="SSF81383">
    <property type="entry name" value="F-box domain"/>
    <property type="match status" value="1"/>
</dbReference>
<evidence type="ECO:0000313" key="3">
    <source>
        <dbReference type="Proteomes" id="UP001154282"/>
    </source>
</evidence>
<comment type="caution">
    <text evidence="2">The sequence shown here is derived from an EMBL/GenBank/DDBJ whole genome shotgun (WGS) entry which is preliminary data.</text>
</comment>
<dbReference type="SMART" id="SM00579">
    <property type="entry name" value="FBD"/>
    <property type="match status" value="1"/>
</dbReference>
<keyword evidence="3" id="KW-1185">Reference proteome</keyword>
<dbReference type="CDD" id="cd22160">
    <property type="entry name" value="F-box_AtFBL13-like"/>
    <property type="match status" value="1"/>
</dbReference>
<accession>A0AAV0LSC8</accession>
<organism evidence="2 3">
    <name type="scientific">Linum tenue</name>
    <dbReference type="NCBI Taxonomy" id="586396"/>
    <lineage>
        <taxon>Eukaryota</taxon>
        <taxon>Viridiplantae</taxon>
        <taxon>Streptophyta</taxon>
        <taxon>Embryophyta</taxon>
        <taxon>Tracheophyta</taxon>
        <taxon>Spermatophyta</taxon>
        <taxon>Magnoliopsida</taxon>
        <taxon>eudicotyledons</taxon>
        <taxon>Gunneridae</taxon>
        <taxon>Pentapetalae</taxon>
        <taxon>rosids</taxon>
        <taxon>fabids</taxon>
        <taxon>Malpighiales</taxon>
        <taxon>Linaceae</taxon>
        <taxon>Linum</taxon>
    </lineage>
</organism>
<evidence type="ECO:0000259" key="1">
    <source>
        <dbReference type="SMART" id="SM00579"/>
    </source>
</evidence>
<evidence type="ECO:0000313" key="2">
    <source>
        <dbReference type="EMBL" id="CAI0436485.1"/>
    </source>
</evidence>
<dbReference type="Pfam" id="PF24758">
    <property type="entry name" value="LRR_At5g56370"/>
    <property type="match status" value="1"/>
</dbReference>
<dbReference type="InterPro" id="IPR050232">
    <property type="entry name" value="FBL13/AtMIF1-like"/>
</dbReference>
<dbReference type="InterPro" id="IPR006566">
    <property type="entry name" value="FBD"/>
</dbReference>
<dbReference type="Gene3D" id="3.80.10.10">
    <property type="entry name" value="Ribonuclease Inhibitor"/>
    <property type="match status" value="1"/>
</dbReference>
<gene>
    <name evidence="2" type="ORF">LITE_LOCUS25117</name>
</gene>
<dbReference type="EMBL" id="CAMGYJ010000006">
    <property type="protein sequence ID" value="CAI0436485.1"/>
    <property type="molecule type" value="Genomic_DNA"/>
</dbReference>
<dbReference type="Pfam" id="PF08387">
    <property type="entry name" value="FBD"/>
    <property type="match status" value="1"/>
</dbReference>
<sequence length="562" mass="63758">MASEDKLKNTADTHVDRLSVLGDDLLLHILGFLELKGAVGTSALSRRWRYLWTRLTSLHLDDCSFVHSDADWTMAETMNPEFGDLVESVLRQCEDHLPFLKKFRLSCNSPNDLMFVEWWMEAVTGPQVESFEVDFRWGNCMYHPCERIFAMEKLRVLKLNDWYKMVVPPSACFPRLEVLELWRVHVLLEDCPQFIAWLRAVIGPEIEKLYLKLKVMKAMEPEVIDLGEAVRSARKLQVLKLCNGIQLGVDAPICLPCLKVLALYFVSGFGSTLRSIISSSPVLESLVIECFKTLGDATTLYIESPSLKNVKLRRFSVEHHASRRIVLNAPSLVRMKVLLYNDMVTEYDIHELPCLESGYIDYCGRSQRLASLIMILNRISNATSLHLTDSTFQSIMLCYLHQLQLPVLHNLTHLTTEVSLIDWETVCTLLACTPNLVTLVFEKSPGPEPLEVLRENIWKPVPECLYSRIEVIEIKGLGSGVTSVQKDLLMHVLDVASCLKKMILHCAIDQDTIGGLLHSSNESVPTHGEHAMLANLEELLAWPRSSSNCEVELLSYVDDTFN</sequence>
<dbReference type="AlphaFoldDB" id="A0AAV0LSC8"/>
<feature type="domain" description="FBD" evidence="1">
    <location>
        <begin position="463"/>
        <end position="554"/>
    </location>
</feature>
<dbReference type="PANTHER" id="PTHR31900">
    <property type="entry name" value="F-BOX/RNI SUPERFAMILY PROTEIN-RELATED"/>
    <property type="match status" value="1"/>
</dbReference>
<proteinExistence type="predicted"/>
<dbReference type="SUPFAM" id="SSF52047">
    <property type="entry name" value="RNI-like"/>
    <property type="match status" value="1"/>
</dbReference>
<dbReference type="Gene3D" id="1.20.1280.50">
    <property type="match status" value="1"/>
</dbReference>